<dbReference type="Proteomes" id="UP000693946">
    <property type="component" value="Linkage Group LG2"/>
</dbReference>
<keyword evidence="8" id="KW-0472">Membrane</keyword>
<evidence type="ECO:0000256" key="7">
    <source>
        <dbReference type="SAM" id="MobiDB-lite"/>
    </source>
</evidence>
<comment type="subcellular location">
    <subcellularLocation>
        <location evidence="1">Cell membrane</location>
        <topology evidence="1">Single-pass type I membrane protein</topology>
    </subcellularLocation>
</comment>
<evidence type="ECO:0000256" key="6">
    <source>
        <dbReference type="ARBA" id="ARBA00023170"/>
    </source>
</evidence>
<name>A0AAV6RA01_SOLSE</name>
<evidence type="ECO:0000256" key="1">
    <source>
        <dbReference type="ARBA" id="ARBA00004251"/>
    </source>
</evidence>
<evidence type="ECO:0000256" key="3">
    <source>
        <dbReference type="ARBA" id="ARBA00022553"/>
    </source>
</evidence>
<proteinExistence type="predicted"/>
<feature type="signal peptide" evidence="9">
    <location>
        <begin position="1"/>
        <end position="20"/>
    </location>
</feature>
<evidence type="ECO:0000256" key="8">
    <source>
        <dbReference type="SAM" id="Phobius"/>
    </source>
</evidence>
<sequence length="120" mass="13482">MDKLMTCVFVLSLLLAPVSCLGSVKQLFSEPVVCYVLDGILMVYCVVATALFFREKLSCAESQSIEEHCNIYQELGTKEPDPYQVLEPTKTKKKPKKKKKSEPAKVETDNDQYETLAPTT</sequence>
<keyword evidence="8" id="KW-1133">Transmembrane helix</keyword>
<gene>
    <name evidence="10" type="ORF">JOB18_016614</name>
</gene>
<keyword evidence="4" id="KW-0391">Immunity</keyword>
<evidence type="ECO:0000256" key="2">
    <source>
        <dbReference type="ARBA" id="ARBA00022475"/>
    </source>
</evidence>
<evidence type="ECO:0000313" key="10">
    <source>
        <dbReference type="EMBL" id="KAG7502251.1"/>
    </source>
</evidence>
<organism evidence="10 11">
    <name type="scientific">Solea senegalensis</name>
    <name type="common">Senegalese sole</name>
    <dbReference type="NCBI Taxonomy" id="28829"/>
    <lineage>
        <taxon>Eukaryota</taxon>
        <taxon>Metazoa</taxon>
        <taxon>Chordata</taxon>
        <taxon>Craniata</taxon>
        <taxon>Vertebrata</taxon>
        <taxon>Euteleostomi</taxon>
        <taxon>Actinopterygii</taxon>
        <taxon>Neopterygii</taxon>
        <taxon>Teleostei</taxon>
        <taxon>Neoteleostei</taxon>
        <taxon>Acanthomorphata</taxon>
        <taxon>Carangaria</taxon>
        <taxon>Pleuronectiformes</taxon>
        <taxon>Pleuronectoidei</taxon>
        <taxon>Soleidae</taxon>
        <taxon>Solea</taxon>
    </lineage>
</organism>
<keyword evidence="3" id="KW-0597">Phosphoprotein</keyword>
<dbReference type="AlphaFoldDB" id="A0AAV6RA01"/>
<dbReference type="InterPro" id="IPR021663">
    <property type="entry name" value="CD3_zeta/IgE_Fc_rcpt_gamma"/>
</dbReference>
<keyword evidence="11" id="KW-1185">Reference proteome</keyword>
<feature type="region of interest" description="Disordered" evidence="7">
    <location>
        <begin position="80"/>
        <end position="120"/>
    </location>
</feature>
<evidence type="ECO:0000256" key="9">
    <source>
        <dbReference type="SAM" id="SignalP"/>
    </source>
</evidence>
<keyword evidence="5" id="KW-1064">Adaptive immunity</keyword>
<dbReference type="InterPro" id="IPR024128">
    <property type="entry name" value="T-cell_CD3_zeta"/>
</dbReference>
<feature type="transmembrane region" description="Helical" evidence="8">
    <location>
        <begin position="32"/>
        <end position="53"/>
    </location>
</feature>
<comment type="caution">
    <text evidence="10">The sequence shown here is derived from an EMBL/GenBank/DDBJ whole genome shotgun (WGS) entry which is preliminary data.</text>
</comment>
<reference evidence="10 11" key="1">
    <citation type="journal article" date="2021" name="Sci. Rep.">
        <title>Chromosome anchoring in Senegalese sole (Solea senegalensis) reveals sex-associated markers and genome rearrangements in flatfish.</title>
        <authorList>
            <person name="Guerrero-Cozar I."/>
            <person name="Gomez-Garrido J."/>
            <person name="Berbel C."/>
            <person name="Martinez-Blanch J.F."/>
            <person name="Alioto T."/>
            <person name="Claros M.G."/>
            <person name="Gagnaire P.A."/>
            <person name="Manchado M."/>
        </authorList>
    </citation>
    <scope>NUCLEOTIDE SEQUENCE [LARGE SCALE GENOMIC DNA]</scope>
    <source>
        <strain evidence="10">Sse05_10M</strain>
    </source>
</reference>
<evidence type="ECO:0000256" key="4">
    <source>
        <dbReference type="ARBA" id="ARBA00022859"/>
    </source>
</evidence>
<keyword evidence="6" id="KW-0675">Receptor</keyword>
<dbReference type="GO" id="GO:0002250">
    <property type="term" value="P:adaptive immune response"/>
    <property type="evidence" value="ECO:0007669"/>
    <property type="project" value="UniProtKB-KW"/>
</dbReference>
<dbReference type="EMBL" id="JAGKHQ010000012">
    <property type="protein sequence ID" value="KAG7502251.1"/>
    <property type="molecule type" value="Genomic_DNA"/>
</dbReference>
<evidence type="ECO:0008006" key="12">
    <source>
        <dbReference type="Google" id="ProtNLM"/>
    </source>
</evidence>
<feature type="compositionally biased region" description="Basic residues" evidence="7">
    <location>
        <begin position="91"/>
        <end position="100"/>
    </location>
</feature>
<protein>
    <recommendedName>
        <fullName evidence="12">T-cell surface glycoprotein CD3 zeta chain</fullName>
    </recommendedName>
</protein>
<dbReference type="GO" id="GO:0098797">
    <property type="term" value="C:plasma membrane protein complex"/>
    <property type="evidence" value="ECO:0007669"/>
    <property type="project" value="UniProtKB-ARBA"/>
</dbReference>
<feature type="chain" id="PRO_5043372401" description="T-cell surface glycoprotein CD3 zeta chain" evidence="9">
    <location>
        <begin position="21"/>
        <end position="120"/>
    </location>
</feature>
<evidence type="ECO:0000313" key="11">
    <source>
        <dbReference type="Proteomes" id="UP000693946"/>
    </source>
</evidence>
<accession>A0AAV6RA01</accession>
<dbReference type="PANTHER" id="PTHR10035:SF2">
    <property type="entry name" value="T-CELL SURFACE GLYCOPROTEIN CD3 ZETA CHAIN"/>
    <property type="match status" value="1"/>
</dbReference>
<dbReference type="PANTHER" id="PTHR10035">
    <property type="entry name" value="T-CELL SURFACE GLYCOPROTEIN CD3 ZETA CHAIN"/>
    <property type="match status" value="1"/>
</dbReference>
<evidence type="ECO:0000256" key="5">
    <source>
        <dbReference type="ARBA" id="ARBA00023130"/>
    </source>
</evidence>
<dbReference type="Pfam" id="PF11628">
    <property type="entry name" value="TCR_zetazeta"/>
    <property type="match status" value="1"/>
</dbReference>
<keyword evidence="2" id="KW-1003">Cell membrane</keyword>
<keyword evidence="8" id="KW-0812">Transmembrane</keyword>
<keyword evidence="9" id="KW-0732">Signal</keyword>